<dbReference type="RefSeq" id="WP_106127997.1">
    <property type="nucleotide sequence ID" value="NZ_PVZG01000009.1"/>
</dbReference>
<keyword evidence="2" id="KW-0812">Transmembrane</keyword>
<keyword evidence="2" id="KW-0472">Membrane</keyword>
<sequence length="363" mass="38165">MTKEPPADAVPPVESYEPVPPPDDTMLAHPGDGDRAAEPDMSPEEERPGAAADDSASGKDDGSREPEVRPAGGAREDPPAARGDAGESRAQPWPGLAAEDQGWLHPEPAGPAPASPHWTSQDPAHLETVPAAAVPPPGPVKPVRIGRGTGRLSSRLITAYFAGGLALLLAGTVAVFYLAFKAYGGEPGTTVADPRTYPSQSRPLARPPAAAPVSPGSARPSVPLRARFGPQQLANGQSFVVQGEGDARFRITVKAGKFRKGGCDAYAVKPEEGGYLPVELKLKVLQGEPEVSEYAFRFQKPNGEWLPSVGGSGCDGRNYGGFFRRLSAGRTYTSSVVFDVPSAKGDIVFVYPLMDVVAAWKVR</sequence>
<comment type="caution">
    <text evidence="3">The sequence shown here is derived from an EMBL/GenBank/DDBJ whole genome shotgun (WGS) entry which is preliminary data.</text>
</comment>
<feature type="region of interest" description="Disordered" evidence="1">
    <location>
        <begin position="1"/>
        <end position="122"/>
    </location>
</feature>
<proteinExistence type="predicted"/>
<feature type="compositionally biased region" description="Low complexity" evidence="1">
    <location>
        <begin position="211"/>
        <end position="220"/>
    </location>
</feature>
<feature type="compositionally biased region" description="Basic and acidic residues" evidence="1">
    <location>
        <begin position="31"/>
        <end position="48"/>
    </location>
</feature>
<keyword evidence="2" id="KW-1133">Transmembrane helix</keyword>
<evidence type="ECO:0000256" key="2">
    <source>
        <dbReference type="SAM" id="Phobius"/>
    </source>
</evidence>
<organism evidence="3 4">
    <name type="scientific">Pseudosporangium ferrugineum</name>
    <dbReference type="NCBI Taxonomy" id="439699"/>
    <lineage>
        <taxon>Bacteria</taxon>
        <taxon>Bacillati</taxon>
        <taxon>Actinomycetota</taxon>
        <taxon>Actinomycetes</taxon>
        <taxon>Micromonosporales</taxon>
        <taxon>Micromonosporaceae</taxon>
        <taxon>Pseudosporangium</taxon>
    </lineage>
</organism>
<protein>
    <recommendedName>
        <fullName evidence="5">DUF4352 domain-containing protein</fullName>
    </recommendedName>
</protein>
<reference evidence="3 4" key="1">
    <citation type="submission" date="2018-03" db="EMBL/GenBank/DDBJ databases">
        <title>Genomic Encyclopedia of Archaeal and Bacterial Type Strains, Phase II (KMG-II): from individual species to whole genera.</title>
        <authorList>
            <person name="Goeker M."/>
        </authorList>
    </citation>
    <scope>NUCLEOTIDE SEQUENCE [LARGE SCALE GENOMIC DNA]</scope>
    <source>
        <strain evidence="3 4">DSM 45348</strain>
    </source>
</reference>
<evidence type="ECO:0000256" key="1">
    <source>
        <dbReference type="SAM" id="MobiDB-lite"/>
    </source>
</evidence>
<feature type="region of interest" description="Disordered" evidence="1">
    <location>
        <begin position="189"/>
        <end position="220"/>
    </location>
</feature>
<feature type="transmembrane region" description="Helical" evidence="2">
    <location>
        <begin position="157"/>
        <end position="180"/>
    </location>
</feature>
<evidence type="ECO:0000313" key="3">
    <source>
        <dbReference type="EMBL" id="PRY27879.1"/>
    </source>
</evidence>
<dbReference type="OrthoDB" id="3298010at2"/>
<evidence type="ECO:0000313" key="4">
    <source>
        <dbReference type="Proteomes" id="UP000239209"/>
    </source>
</evidence>
<name>A0A2T0S389_9ACTN</name>
<accession>A0A2T0S389</accession>
<keyword evidence="4" id="KW-1185">Reference proteome</keyword>
<dbReference type="EMBL" id="PVZG01000009">
    <property type="protein sequence ID" value="PRY27879.1"/>
    <property type="molecule type" value="Genomic_DNA"/>
</dbReference>
<feature type="compositionally biased region" description="Basic and acidic residues" evidence="1">
    <location>
        <begin position="56"/>
        <end position="87"/>
    </location>
</feature>
<evidence type="ECO:0008006" key="5">
    <source>
        <dbReference type="Google" id="ProtNLM"/>
    </source>
</evidence>
<dbReference type="Proteomes" id="UP000239209">
    <property type="component" value="Unassembled WGS sequence"/>
</dbReference>
<gene>
    <name evidence="3" type="ORF">CLV70_10933</name>
</gene>
<dbReference type="AlphaFoldDB" id="A0A2T0S389"/>